<evidence type="ECO:0000313" key="10">
    <source>
        <dbReference type="EMBL" id="QWY78535.1"/>
    </source>
</evidence>
<dbReference type="InterPro" id="IPR012795">
    <property type="entry name" value="tRNA_Ile_lys_synt_N"/>
</dbReference>
<dbReference type="Gene3D" id="3.40.50.620">
    <property type="entry name" value="HUPs"/>
    <property type="match status" value="1"/>
</dbReference>
<evidence type="ECO:0000256" key="3">
    <source>
        <dbReference type="ARBA" id="ARBA00022694"/>
    </source>
</evidence>
<comment type="catalytic activity">
    <reaction evidence="6 7">
        <text>cytidine(34) in tRNA(Ile2) + L-lysine + ATP = lysidine(34) in tRNA(Ile2) + AMP + diphosphate + H(+)</text>
        <dbReference type="Rhea" id="RHEA:43744"/>
        <dbReference type="Rhea" id="RHEA-COMP:10625"/>
        <dbReference type="Rhea" id="RHEA-COMP:10670"/>
        <dbReference type="ChEBI" id="CHEBI:15378"/>
        <dbReference type="ChEBI" id="CHEBI:30616"/>
        <dbReference type="ChEBI" id="CHEBI:32551"/>
        <dbReference type="ChEBI" id="CHEBI:33019"/>
        <dbReference type="ChEBI" id="CHEBI:82748"/>
        <dbReference type="ChEBI" id="CHEBI:83665"/>
        <dbReference type="ChEBI" id="CHEBI:456215"/>
        <dbReference type="EC" id="6.3.4.19"/>
    </reaction>
</comment>
<feature type="binding site" evidence="7">
    <location>
        <begin position="34"/>
        <end position="39"/>
    </location>
    <ligand>
        <name>ATP</name>
        <dbReference type="ChEBI" id="CHEBI:30616"/>
    </ligand>
</feature>
<evidence type="ECO:0000259" key="8">
    <source>
        <dbReference type="Pfam" id="PF01171"/>
    </source>
</evidence>
<evidence type="ECO:0000259" key="9">
    <source>
        <dbReference type="Pfam" id="PF09179"/>
    </source>
</evidence>
<comment type="similarity">
    <text evidence="7">Belongs to the tRNA(Ile)-lysidine synthase family.</text>
</comment>
<feature type="domain" description="tRNA(Ile)-lysidine/2-thiocytidine synthase N-terminal" evidence="8">
    <location>
        <begin position="29"/>
        <end position="206"/>
    </location>
</feature>
<name>A0A9E6MYA4_9PROT</name>
<gene>
    <name evidence="7 10" type="primary">tilS</name>
    <name evidence="10" type="ORF">JZL65_05590</name>
</gene>
<comment type="subcellular location">
    <subcellularLocation>
        <location evidence="7">Cytoplasm</location>
    </subcellularLocation>
</comment>
<accession>A0A9E6MYA4</accession>
<keyword evidence="2 7" id="KW-0436">Ligase</keyword>
<evidence type="ECO:0000256" key="1">
    <source>
        <dbReference type="ARBA" id="ARBA00022490"/>
    </source>
</evidence>
<dbReference type="Pfam" id="PF01171">
    <property type="entry name" value="ATP_bind_3"/>
    <property type="match status" value="1"/>
</dbReference>
<keyword evidence="5 7" id="KW-0067">ATP-binding</keyword>
<dbReference type="GO" id="GO:0005737">
    <property type="term" value="C:cytoplasm"/>
    <property type="evidence" value="ECO:0007669"/>
    <property type="project" value="UniProtKB-SubCell"/>
</dbReference>
<keyword evidence="3 7" id="KW-0819">tRNA processing</keyword>
<evidence type="ECO:0000256" key="4">
    <source>
        <dbReference type="ARBA" id="ARBA00022741"/>
    </source>
</evidence>
<evidence type="ECO:0000256" key="5">
    <source>
        <dbReference type="ARBA" id="ARBA00022840"/>
    </source>
</evidence>
<dbReference type="InterPro" id="IPR015262">
    <property type="entry name" value="tRNA_Ile_lys_synt_subst-bd"/>
</dbReference>
<evidence type="ECO:0000256" key="2">
    <source>
        <dbReference type="ARBA" id="ARBA00022598"/>
    </source>
</evidence>
<dbReference type="AlphaFoldDB" id="A0A9E6MYA4"/>
<comment type="domain">
    <text evidence="7">The N-terminal region contains the highly conserved SGGXDS motif, predicted to be a P-loop motif involved in ATP binding.</text>
</comment>
<proteinExistence type="inferred from homology"/>
<dbReference type="SUPFAM" id="SSF82829">
    <property type="entry name" value="MesJ substrate recognition domain-like"/>
    <property type="match status" value="1"/>
</dbReference>
<dbReference type="InterPro" id="IPR011063">
    <property type="entry name" value="TilS/TtcA_N"/>
</dbReference>
<feature type="domain" description="tRNA(Ile)-lysidine synthase substrate-binding" evidence="9">
    <location>
        <begin position="254"/>
        <end position="317"/>
    </location>
</feature>
<evidence type="ECO:0000256" key="6">
    <source>
        <dbReference type="ARBA" id="ARBA00048539"/>
    </source>
</evidence>
<dbReference type="Proteomes" id="UP000683551">
    <property type="component" value="Chromosome"/>
</dbReference>
<dbReference type="GO" id="GO:0032267">
    <property type="term" value="F:tRNA(Ile)-lysidine synthase activity"/>
    <property type="evidence" value="ECO:0007669"/>
    <property type="project" value="UniProtKB-EC"/>
</dbReference>
<dbReference type="InterPro" id="IPR014729">
    <property type="entry name" value="Rossmann-like_a/b/a_fold"/>
</dbReference>
<dbReference type="NCBIfam" id="TIGR02432">
    <property type="entry name" value="lysidine_TilS_N"/>
    <property type="match status" value="1"/>
</dbReference>
<keyword evidence="4 7" id="KW-0547">Nucleotide-binding</keyword>
<dbReference type="Pfam" id="PF09179">
    <property type="entry name" value="TilS"/>
    <property type="match status" value="1"/>
</dbReference>
<evidence type="ECO:0000313" key="11">
    <source>
        <dbReference type="Proteomes" id="UP000683551"/>
    </source>
</evidence>
<dbReference type="Gene3D" id="1.20.59.20">
    <property type="match status" value="1"/>
</dbReference>
<evidence type="ECO:0000256" key="7">
    <source>
        <dbReference type="HAMAP-Rule" id="MF_01161"/>
    </source>
</evidence>
<reference evidence="10" key="1">
    <citation type="submission" date="2021-02" db="EMBL/GenBank/DDBJ databases">
        <title>Comparative genomics of Ferrovum myxofaciens strains, predominant extremophile bacteria forming large biofilm stalactites in acid mine ecosystems.</title>
        <authorList>
            <person name="Burkartova K."/>
            <person name="Ridl J."/>
            <person name="Pajer P."/>
            <person name="Falteisek L."/>
        </authorList>
    </citation>
    <scope>NUCLEOTIDE SEQUENCE</scope>
    <source>
        <strain evidence="10">MI1III</strain>
    </source>
</reference>
<protein>
    <recommendedName>
        <fullName evidence="7">tRNA(Ile)-lysidine synthase</fullName>
        <ecNumber evidence="7">6.3.4.19</ecNumber>
    </recommendedName>
    <alternativeName>
        <fullName evidence="7">tRNA(Ile)-2-lysyl-cytidine synthase</fullName>
    </alternativeName>
    <alternativeName>
        <fullName evidence="7">tRNA(Ile)-lysidine synthetase</fullName>
    </alternativeName>
</protein>
<dbReference type="PANTHER" id="PTHR43033:SF1">
    <property type="entry name" value="TRNA(ILE)-LYSIDINE SYNTHASE-RELATED"/>
    <property type="match status" value="1"/>
</dbReference>
<dbReference type="RefSeq" id="WP_051862192.1">
    <property type="nucleotide sequence ID" value="NZ_CP070327.1"/>
</dbReference>
<dbReference type="GO" id="GO:0006400">
    <property type="term" value="P:tRNA modification"/>
    <property type="evidence" value="ECO:0007669"/>
    <property type="project" value="UniProtKB-UniRule"/>
</dbReference>
<dbReference type="EC" id="6.3.4.19" evidence="7"/>
<organism evidence="10 11">
    <name type="scientific">Ferrovum myxofaciens</name>
    <dbReference type="NCBI Taxonomy" id="416213"/>
    <lineage>
        <taxon>Bacteria</taxon>
        <taxon>Pseudomonadati</taxon>
        <taxon>Pseudomonadota</taxon>
        <taxon>Betaproteobacteria</taxon>
        <taxon>Ferrovales</taxon>
        <taxon>Ferrovaceae</taxon>
        <taxon>Ferrovum</taxon>
    </lineage>
</organism>
<dbReference type="HAMAP" id="MF_01161">
    <property type="entry name" value="tRNA_Ile_lys_synt"/>
    <property type="match status" value="1"/>
</dbReference>
<dbReference type="InterPro" id="IPR012094">
    <property type="entry name" value="tRNA_Ile_lys_synt"/>
</dbReference>
<comment type="function">
    <text evidence="7">Ligates lysine onto the cytidine present at position 34 of the AUA codon-specific tRNA(Ile) that contains the anticodon CAU, in an ATP-dependent manner. Cytidine is converted to lysidine, thus changing the amino acid specificity of the tRNA from methionine to isoleucine.</text>
</comment>
<dbReference type="GO" id="GO:0005524">
    <property type="term" value="F:ATP binding"/>
    <property type="evidence" value="ECO:0007669"/>
    <property type="project" value="UniProtKB-UniRule"/>
</dbReference>
<dbReference type="EMBL" id="CP071137">
    <property type="protein sequence ID" value="QWY78535.1"/>
    <property type="molecule type" value="Genomic_DNA"/>
</dbReference>
<dbReference type="SUPFAM" id="SSF52402">
    <property type="entry name" value="Adenine nucleotide alpha hydrolases-like"/>
    <property type="match status" value="1"/>
</dbReference>
<keyword evidence="1 7" id="KW-0963">Cytoplasm</keyword>
<dbReference type="CDD" id="cd01992">
    <property type="entry name" value="TilS_N"/>
    <property type="match status" value="1"/>
</dbReference>
<sequence>MESSRKTTDSLSQQVSRQLTGFLQPGHRLVVALSGGLDSVVLLHVLRGLRSDLDFRLSAVHVNHQLQSAANDWAAFCARLCRQWQIPCAEFVVTVIRQGGESLEAVARARRYEVLARQEAEWVALAHHQDDQAETVLLQLLRGAGLPGLQAMPAQRLLAPEGPCLVRPLLGVSRAVLHRYAVAQDLEWVEDPSNRDPRHARNFLRQRVGPLLDEAFPAWRATLSRSARHLAQAQAVLEDLSAQDGQQVSDEQGLKVAALHSLTEARALHLLRWWIRQQGAPACSERRLQEILRQGKARPDHHPEIHWAGWTLVRRQGYWRISPPVGRDSS</sequence>
<dbReference type="OrthoDB" id="9807403at2"/>
<dbReference type="PANTHER" id="PTHR43033">
    <property type="entry name" value="TRNA(ILE)-LYSIDINE SYNTHASE-RELATED"/>
    <property type="match status" value="1"/>
</dbReference>